<name>A0A417XS16_9ACTN</name>
<dbReference type="OrthoDB" id="7941246at2"/>
<reference evidence="2 3" key="1">
    <citation type="submission" date="2018-09" db="EMBL/GenBank/DDBJ databases">
        <title>Genome sequencing of Nocardioides immobilis CCTCC AB 2017083 for comparison to Nocardioides silvaticus.</title>
        <authorList>
            <person name="Li C."/>
            <person name="Wang G."/>
        </authorList>
    </citation>
    <scope>NUCLEOTIDE SEQUENCE [LARGE SCALE GENOMIC DNA]</scope>
    <source>
        <strain evidence="2 3">CCTCC AB 2017083</strain>
    </source>
</reference>
<evidence type="ECO:0000313" key="3">
    <source>
        <dbReference type="Proteomes" id="UP000283644"/>
    </source>
</evidence>
<dbReference type="GO" id="GO:0005737">
    <property type="term" value="C:cytoplasm"/>
    <property type="evidence" value="ECO:0007669"/>
    <property type="project" value="TreeGrafter"/>
</dbReference>
<comment type="caution">
    <text evidence="2">The sequence shown here is derived from an EMBL/GenBank/DDBJ whole genome shotgun (WGS) entry which is preliminary data.</text>
</comment>
<feature type="domain" description="NAD-dependent epimerase/dehydratase" evidence="1">
    <location>
        <begin position="84"/>
        <end position="205"/>
    </location>
</feature>
<dbReference type="SUPFAM" id="SSF51735">
    <property type="entry name" value="NAD(P)-binding Rossmann-fold domains"/>
    <property type="match status" value="1"/>
</dbReference>
<dbReference type="AlphaFoldDB" id="A0A417XS16"/>
<dbReference type="EMBL" id="QXGH01000053">
    <property type="protein sequence ID" value="RHW23228.1"/>
    <property type="molecule type" value="Genomic_DNA"/>
</dbReference>
<dbReference type="InterPro" id="IPR036291">
    <property type="entry name" value="NAD(P)-bd_dom_sf"/>
</dbReference>
<dbReference type="Gene3D" id="3.40.50.720">
    <property type="entry name" value="NAD(P)-binding Rossmann-like Domain"/>
    <property type="match status" value="1"/>
</dbReference>
<organism evidence="2 3">
    <name type="scientific">Nocardioides immobilis</name>
    <dbReference type="NCBI Taxonomy" id="2049295"/>
    <lineage>
        <taxon>Bacteria</taxon>
        <taxon>Bacillati</taxon>
        <taxon>Actinomycetota</taxon>
        <taxon>Actinomycetes</taxon>
        <taxon>Propionibacteriales</taxon>
        <taxon>Nocardioidaceae</taxon>
        <taxon>Nocardioides</taxon>
    </lineage>
</organism>
<accession>A0A417XS16</accession>
<dbReference type="Proteomes" id="UP000283644">
    <property type="component" value="Unassembled WGS sequence"/>
</dbReference>
<dbReference type="InterPro" id="IPR001509">
    <property type="entry name" value="Epimerase_deHydtase"/>
</dbReference>
<dbReference type="Pfam" id="PF01370">
    <property type="entry name" value="Epimerase"/>
    <property type="match status" value="1"/>
</dbReference>
<keyword evidence="3" id="KW-1185">Reference proteome</keyword>
<dbReference type="InterPro" id="IPR051783">
    <property type="entry name" value="NAD(P)-dependent_oxidoreduct"/>
</dbReference>
<dbReference type="GO" id="GO:0004029">
    <property type="term" value="F:aldehyde dehydrogenase (NAD+) activity"/>
    <property type="evidence" value="ECO:0007669"/>
    <property type="project" value="TreeGrafter"/>
</dbReference>
<dbReference type="PANTHER" id="PTHR48079:SF6">
    <property type="entry name" value="NAD(P)-BINDING DOMAIN-CONTAINING PROTEIN-RELATED"/>
    <property type="match status" value="1"/>
</dbReference>
<protein>
    <submittedName>
        <fullName evidence="2">NAD-dependent epimerase/dehydratase family protein</fullName>
    </submittedName>
</protein>
<sequence>MRLLVLGGTVFLSRAVAAEALRRGHDVTCACRGVSGDVPDGATLLAWDRDDEPPAGLGEYDAVVDVSRIPSHVRRAVAAVPDAHWVFVSTINVYADDAMPGGPGTVPLREPITDDVDLAEDPEAYGPMKVACEEIVRAGGASATVVRPGLIVGPGDPTGRFSYWPARLADGGEVLAPGAPDDVVQVIDVRDLAEWVVTLAERRTEGDFDGVGRPVPIGDLLRECAPDASFTWVDQAFLTDQGVEPWMGPDAVPLWLPRPDYDGMMHHFVEPSLAAGLTLRPVAETAQATLDWLRDQPDAKVTGIGRDREAELLAAWHARA</sequence>
<evidence type="ECO:0000259" key="1">
    <source>
        <dbReference type="Pfam" id="PF01370"/>
    </source>
</evidence>
<evidence type="ECO:0000313" key="2">
    <source>
        <dbReference type="EMBL" id="RHW23228.1"/>
    </source>
</evidence>
<gene>
    <name evidence="2" type="ORF">D0Z08_30845</name>
</gene>
<proteinExistence type="predicted"/>
<dbReference type="RefSeq" id="WP_118929115.1">
    <property type="nucleotide sequence ID" value="NZ_QXGH01000053.1"/>
</dbReference>
<dbReference type="PANTHER" id="PTHR48079">
    <property type="entry name" value="PROTEIN YEEZ"/>
    <property type="match status" value="1"/>
</dbReference>